<name>A0A2T5IIZ3_9LACT</name>
<accession>A0A2T5IIZ3</accession>
<keyword evidence="2" id="KW-1185">Reference proteome</keyword>
<proteinExistence type="predicted"/>
<gene>
    <name evidence="1" type="ORF">C8U37_11272</name>
</gene>
<dbReference type="AlphaFoldDB" id="A0A2T5IIZ3"/>
<comment type="caution">
    <text evidence="1">The sequence shown here is derived from an EMBL/GenBank/DDBJ whole genome shotgun (WGS) entry which is preliminary data.</text>
</comment>
<organism evidence="1 2">
    <name type="scientific">Trichococcus patagoniensis</name>
    <dbReference type="NCBI Taxonomy" id="382641"/>
    <lineage>
        <taxon>Bacteria</taxon>
        <taxon>Bacillati</taxon>
        <taxon>Bacillota</taxon>
        <taxon>Bacilli</taxon>
        <taxon>Lactobacillales</taxon>
        <taxon>Carnobacteriaceae</taxon>
        <taxon>Trichococcus</taxon>
    </lineage>
</organism>
<evidence type="ECO:0000313" key="1">
    <source>
        <dbReference type="EMBL" id="PTQ83803.1"/>
    </source>
</evidence>
<dbReference type="EMBL" id="QAOM01000012">
    <property type="protein sequence ID" value="PTQ83803.1"/>
    <property type="molecule type" value="Genomic_DNA"/>
</dbReference>
<evidence type="ECO:0000313" key="2">
    <source>
        <dbReference type="Proteomes" id="UP000244161"/>
    </source>
</evidence>
<dbReference type="Proteomes" id="UP000244161">
    <property type="component" value="Unassembled WGS sequence"/>
</dbReference>
<reference evidence="1 2" key="1">
    <citation type="submission" date="2018-04" db="EMBL/GenBank/DDBJ databases">
        <title>Genomic Encyclopedia of Archaeal and Bacterial Type Strains, Phase II (KMG-II): from individual species to whole genera.</title>
        <authorList>
            <person name="Goeker M."/>
        </authorList>
    </citation>
    <scope>NUCLEOTIDE SEQUENCE [LARGE SCALE GENOMIC DNA]</scope>
    <source>
        <strain evidence="1 2">DSM 18806</strain>
    </source>
</reference>
<sequence>MKMYGAKSGKLEDNHLFQYAAILLLEQSC</sequence>
<protein>
    <submittedName>
        <fullName evidence="1">Uncharacterized protein</fullName>
    </submittedName>
</protein>